<dbReference type="GO" id="GO:0005874">
    <property type="term" value="C:microtubule"/>
    <property type="evidence" value="ECO:0007669"/>
    <property type="project" value="UniProtKB-KW"/>
</dbReference>
<evidence type="ECO:0000313" key="11">
    <source>
        <dbReference type="Proteomes" id="UP001190700"/>
    </source>
</evidence>
<evidence type="ECO:0000313" key="10">
    <source>
        <dbReference type="EMBL" id="KAK3272532.1"/>
    </source>
</evidence>
<keyword evidence="4 5" id="KW-0505">Motor protein</keyword>
<feature type="binding site" evidence="5">
    <location>
        <begin position="82"/>
        <end position="89"/>
    </location>
    <ligand>
        <name>ATP</name>
        <dbReference type="ChEBI" id="CHEBI:30616"/>
    </ligand>
</feature>
<proteinExistence type="inferred from homology"/>
<dbReference type="InterPro" id="IPR036961">
    <property type="entry name" value="Kinesin_motor_dom_sf"/>
</dbReference>
<dbReference type="GO" id="GO:0008017">
    <property type="term" value="F:microtubule binding"/>
    <property type="evidence" value="ECO:0007669"/>
    <property type="project" value="InterPro"/>
</dbReference>
<evidence type="ECO:0000256" key="2">
    <source>
        <dbReference type="ARBA" id="ARBA00022840"/>
    </source>
</evidence>
<dbReference type="PROSITE" id="PS00411">
    <property type="entry name" value="KINESIN_MOTOR_1"/>
    <property type="match status" value="1"/>
</dbReference>
<protein>
    <recommendedName>
        <fullName evidence="6">Kinesin-like protein</fullName>
    </recommendedName>
</protein>
<reference evidence="10 11" key="1">
    <citation type="journal article" date="2015" name="Genome Biol. Evol.">
        <title>Comparative Genomics of a Bacterivorous Green Alga Reveals Evolutionary Causalities and Consequences of Phago-Mixotrophic Mode of Nutrition.</title>
        <authorList>
            <person name="Burns J.A."/>
            <person name="Paasch A."/>
            <person name="Narechania A."/>
            <person name="Kim E."/>
        </authorList>
    </citation>
    <scope>NUCLEOTIDE SEQUENCE [LARGE SCALE GENOMIC DNA]</scope>
    <source>
        <strain evidence="10 11">PLY_AMNH</strain>
    </source>
</reference>
<dbReference type="GO" id="GO:0003777">
    <property type="term" value="F:microtubule motor activity"/>
    <property type="evidence" value="ECO:0007669"/>
    <property type="project" value="InterPro"/>
</dbReference>
<dbReference type="PANTHER" id="PTHR47968:SF75">
    <property type="entry name" value="CENTROMERE-ASSOCIATED PROTEIN E"/>
    <property type="match status" value="1"/>
</dbReference>
<dbReference type="EMBL" id="LGRX02008914">
    <property type="protein sequence ID" value="KAK3272532.1"/>
    <property type="molecule type" value="Genomic_DNA"/>
</dbReference>
<dbReference type="Gene3D" id="3.40.850.10">
    <property type="entry name" value="Kinesin motor domain"/>
    <property type="match status" value="1"/>
</dbReference>
<evidence type="ECO:0000256" key="4">
    <source>
        <dbReference type="ARBA" id="ARBA00023175"/>
    </source>
</evidence>
<organism evidence="10 11">
    <name type="scientific">Cymbomonas tetramitiformis</name>
    <dbReference type="NCBI Taxonomy" id="36881"/>
    <lineage>
        <taxon>Eukaryota</taxon>
        <taxon>Viridiplantae</taxon>
        <taxon>Chlorophyta</taxon>
        <taxon>Pyramimonadophyceae</taxon>
        <taxon>Pyramimonadales</taxon>
        <taxon>Pyramimonadaceae</taxon>
        <taxon>Cymbomonas</taxon>
    </lineage>
</organism>
<keyword evidence="1 5" id="KW-0547">Nucleotide-binding</keyword>
<comment type="caution">
    <text evidence="10">The sequence shown here is derived from an EMBL/GenBank/DDBJ whole genome shotgun (WGS) entry which is preliminary data.</text>
</comment>
<feature type="domain" description="Kinesin motor" evidence="9">
    <location>
        <begin position="4"/>
        <end position="324"/>
    </location>
</feature>
<dbReference type="PROSITE" id="PS50067">
    <property type="entry name" value="KINESIN_MOTOR_2"/>
    <property type="match status" value="1"/>
</dbReference>
<dbReference type="InterPro" id="IPR001752">
    <property type="entry name" value="Kinesin_motor_dom"/>
</dbReference>
<keyword evidence="6" id="KW-0493">Microtubule</keyword>
<feature type="compositionally biased region" description="Low complexity" evidence="8">
    <location>
        <begin position="374"/>
        <end position="391"/>
    </location>
</feature>
<evidence type="ECO:0000256" key="6">
    <source>
        <dbReference type="RuleBase" id="RU000394"/>
    </source>
</evidence>
<name>A0AAE0G718_9CHLO</name>
<dbReference type="AlphaFoldDB" id="A0AAE0G718"/>
<gene>
    <name evidence="10" type="ORF">CYMTET_19178</name>
</gene>
<dbReference type="GO" id="GO:0007018">
    <property type="term" value="P:microtubule-based movement"/>
    <property type="evidence" value="ECO:0007669"/>
    <property type="project" value="InterPro"/>
</dbReference>
<dbReference type="Pfam" id="PF00225">
    <property type="entry name" value="Kinesin"/>
    <property type="match status" value="1"/>
</dbReference>
<dbReference type="Proteomes" id="UP001190700">
    <property type="component" value="Unassembled WGS sequence"/>
</dbReference>
<keyword evidence="11" id="KW-1185">Reference proteome</keyword>
<dbReference type="InterPro" id="IPR027640">
    <property type="entry name" value="Kinesin-like_fam"/>
</dbReference>
<feature type="coiled-coil region" evidence="7">
    <location>
        <begin position="333"/>
        <end position="360"/>
    </location>
</feature>
<evidence type="ECO:0000256" key="7">
    <source>
        <dbReference type="SAM" id="Coils"/>
    </source>
</evidence>
<dbReference type="SMART" id="SM00129">
    <property type="entry name" value="KISc"/>
    <property type="match status" value="1"/>
</dbReference>
<evidence type="ECO:0000256" key="8">
    <source>
        <dbReference type="SAM" id="MobiDB-lite"/>
    </source>
</evidence>
<comment type="similarity">
    <text evidence="5 6">Belongs to the TRAFAC class myosin-kinesin ATPase superfamily. Kinesin family.</text>
</comment>
<feature type="region of interest" description="Disordered" evidence="8">
    <location>
        <begin position="360"/>
        <end position="392"/>
    </location>
</feature>
<feature type="region of interest" description="Disordered" evidence="8">
    <location>
        <begin position="518"/>
        <end position="553"/>
    </location>
</feature>
<evidence type="ECO:0000256" key="5">
    <source>
        <dbReference type="PROSITE-ProRule" id="PRU00283"/>
    </source>
</evidence>
<evidence type="ECO:0000256" key="1">
    <source>
        <dbReference type="ARBA" id="ARBA00022741"/>
    </source>
</evidence>
<dbReference type="PANTHER" id="PTHR47968">
    <property type="entry name" value="CENTROMERE PROTEIN E"/>
    <property type="match status" value="1"/>
</dbReference>
<dbReference type="GO" id="GO:0005524">
    <property type="term" value="F:ATP binding"/>
    <property type="evidence" value="ECO:0007669"/>
    <property type="project" value="UniProtKB-UniRule"/>
</dbReference>
<dbReference type="SUPFAM" id="SSF52540">
    <property type="entry name" value="P-loop containing nucleoside triphosphate hydrolases"/>
    <property type="match status" value="1"/>
</dbReference>
<dbReference type="InterPro" id="IPR027417">
    <property type="entry name" value="P-loop_NTPase"/>
</dbReference>
<evidence type="ECO:0000259" key="9">
    <source>
        <dbReference type="PROSITE" id="PS50067"/>
    </source>
</evidence>
<dbReference type="InterPro" id="IPR019821">
    <property type="entry name" value="Kinesin_motor_CS"/>
</dbReference>
<keyword evidence="3 7" id="KW-0175">Coiled coil</keyword>
<keyword evidence="2 5" id="KW-0067">ATP-binding</keyword>
<dbReference type="PRINTS" id="PR00380">
    <property type="entry name" value="KINESINHEAVY"/>
</dbReference>
<accession>A0AAE0G718</accession>
<sequence>MDQNIKVIIRARPPAQQSDDQSAWKLSGDTIALDTKNPFTSNYAFDRIYGAESQSKHLYEFAIKNMVEKAADGINGTVFAYGQTGSGKTHTIRGTSFSPGLMPQAISDLFAFISQTESDRQYTVKVSYIEIYNEEIRDLLNPSAGLLKLRLAKEGHFEAVAVTETTVETPAEVFTLMDKGDTARTVGSTRMNAHSSRSHAMFRLQLQCIRLQGENAGSVMRSQMNFVDLAGSERQSKTGAEGKQQKEANAINKSLLVLSNCIEKLSERKKGGHIPYRDSSLTRLLMTALGGNSNTTAVCNIHLSKSHKGETESTLRFASRCKKVVNNAVVNEVVSEKEQIASYQKTMELLQKQLDEIKKSSSPTCRASLPSPVPSMERSSSDSPRSSSRGRITVWLRDTGQEELQKTREEDRVRREQLEAKVNNMMEFILAGKETMDTLLEEDEVDDEQMTPEVRKSSSHLPFSAAGFIQKTIMAVDKFKSKRKNKNLPTAQESPQQLLQESPQQIDVAWRGLKSQAMRKRSCSSPMAPLDRQATRKRTSTHVPLRRESSEVEDDMARDQLMSLIRTVKDRDRELDQHQARLQRAVDCAKERAGATAARLNKAALQLVMHEESLLDGALKANVCAVELLQPKKTKAEQLQDFQRKHRLLKTKLHQLNLTKRKVHQTMEAEQDKILMRDFTLELLEMKVGSGLPNSKAWAVMYLFLVLRPISVCLFHSGLIRPLQNFKKLSNMNPVPPHRSTNDPMLHTSISSYHEHHTIETGEGGDGVMPVTPIISRKTGGLSVMSNPYYGNESDTQPLMRSDMTPSNGWGSNLVFADNSDALTSCFTFARSKAPSFSVDMWKSMNDSSDKSTADIRFLASTLLGPGRRVSDMITHDPYENLDIDIPITPGRYSLTPGSSRYVEDLTSASGGKGHANGDKRRLSKRLSEVAAEVGRCWHPEICISPRATCKARRTRLCDKPIKGDHLATKYKRHF</sequence>
<evidence type="ECO:0000256" key="3">
    <source>
        <dbReference type="ARBA" id="ARBA00023054"/>
    </source>
</evidence>